<evidence type="ECO:0000256" key="2">
    <source>
        <dbReference type="SAM" id="Phobius"/>
    </source>
</evidence>
<proteinExistence type="predicted"/>
<name>A0A0F9R639_9ZZZZ</name>
<accession>A0A0F9R639</accession>
<feature type="region of interest" description="Disordered" evidence="1">
    <location>
        <begin position="36"/>
        <end position="62"/>
    </location>
</feature>
<sequence>MATLFMLAFPMLVLAAVIAMVVGLVMGFKKMFASFGSRSPKESVKPTNTAPRGATYADNIGPANVQWNESPDYSQYESPAFLRMQLA</sequence>
<gene>
    <name evidence="3" type="ORF">LCGC14_1012050</name>
</gene>
<keyword evidence="2" id="KW-1133">Transmembrane helix</keyword>
<comment type="caution">
    <text evidence="3">The sequence shown here is derived from an EMBL/GenBank/DDBJ whole genome shotgun (WGS) entry which is preliminary data.</text>
</comment>
<dbReference type="EMBL" id="LAZR01003982">
    <property type="protein sequence ID" value="KKN12883.1"/>
    <property type="molecule type" value="Genomic_DNA"/>
</dbReference>
<feature type="transmembrane region" description="Helical" evidence="2">
    <location>
        <begin position="6"/>
        <end position="28"/>
    </location>
</feature>
<evidence type="ECO:0000313" key="3">
    <source>
        <dbReference type="EMBL" id="KKN12883.1"/>
    </source>
</evidence>
<keyword evidence="2" id="KW-0472">Membrane</keyword>
<evidence type="ECO:0000256" key="1">
    <source>
        <dbReference type="SAM" id="MobiDB-lite"/>
    </source>
</evidence>
<dbReference type="AlphaFoldDB" id="A0A0F9R639"/>
<keyword evidence="2" id="KW-0812">Transmembrane</keyword>
<organism evidence="3">
    <name type="scientific">marine sediment metagenome</name>
    <dbReference type="NCBI Taxonomy" id="412755"/>
    <lineage>
        <taxon>unclassified sequences</taxon>
        <taxon>metagenomes</taxon>
        <taxon>ecological metagenomes</taxon>
    </lineage>
</organism>
<reference evidence="3" key="1">
    <citation type="journal article" date="2015" name="Nature">
        <title>Complex archaea that bridge the gap between prokaryotes and eukaryotes.</title>
        <authorList>
            <person name="Spang A."/>
            <person name="Saw J.H."/>
            <person name="Jorgensen S.L."/>
            <person name="Zaremba-Niedzwiedzka K."/>
            <person name="Martijn J."/>
            <person name="Lind A.E."/>
            <person name="van Eijk R."/>
            <person name="Schleper C."/>
            <person name="Guy L."/>
            <person name="Ettema T.J."/>
        </authorList>
    </citation>
    <scope>NUCLEOTIDE SEQUENCE</scope>
</reference>
<protein>
    <submittedName>
        <fullName evidence="3">Uncharacterized protein</fullName>
    </submittedName>
</protein>